<evidence type="ECO:0000259" key="9">
    <source>
        <dbReference type="Pfam" id="PF00884"/>
    </source>
</evidence>
<feature type="transmembrane region" description="Helical" evidence="8">
    <location>
        <begin position="54"/>
        <end position="76"/>
    </location>
</feature>
<dbReference type="InterPro" id="IPR012549">
    <property type="entry name" value="EptA-like_N"/>
</dbReference>
<sequence>MVLTKTDVEQKKSAFRRIELGSLTLSAIVGIYLIAFANFTFWAKVHAYLAANPLAIIGLYVGLSAVFIALISFFSVKYLFKPFLAFLIFVAAAASWFMDQFGVIVDSDMVRNAFQTTPAEAGNLITEGFIWHLILFAVLPVLLICWVRVKHRPFPQKLVSNTVAITGYLVVFGLAAFANSKTYTTAIRQHKDLVKSLNPVNPIAGAIHFFTQAGAEAQIVVAPLGRDAQVSPALGGVTKPRVTIIVAGETARAANFSLSGYGRDTNPELAKRDIVYFPNTTSCGTATATSIPCMFSQFTRAEYSHKKGLANENVLDVLSHAGVDVRWWDNNTGSKGVATRVPFEDLVKPNDPKFCQEGECLDSIFFDKVDAWLDTIMKDSVVVVHQMGSHGPTYHRRYTEEFRKFTPDCQTSELSKCKDSEIVNAYDNTVLYTDHVLATLIDKLKARSDKLATGLIYASDHGESLGENGLYLHGAPYIIAPAEQTHVPFLVWFDSDFSRSMGLDKSCLIKDAGLRAYSHDNFFHSILGMMNVTTSVYDKNLDVFGVCKTGSAS</sequence>
<dbReference type="AlphaFoldDB" id="A0AA44J9G1"/>
<feature type="transmembrane region" description="Helical" evidence="8">
    <location>
        <begin position="83"/>
        <end position="104"/>
    </location>
</feature>
<dbReference type="GO" id="GO:0005886">
    <property type="term" value="C:plasma membrane"/>
    <property type="evidence" value="ECO:0007669"/>
    <property type="project" value="UniProtKB-SubCell"/>
</dbReference>
<dbReference type="Gene3D" id="3.40.720.10">
    <property type="entry name" value="Alkaline Phosphatase, subunit A"/>
    <property type="match status" value="1"/>
</dbReference>
<dbReference type="InterPro" id="IPR000917">
    <property type="entry name" value="Sulfatase_N"/>
</dbReference>
<feature type="transmembrane region" description="Helical" evidence="8">
    <location>
        <begin position="158"/>
        <end position="178"/>
    </location>
</feature>
<comment type="subcellular location">
    <subcellularLocation>
        <location evidence="1">Cell inner membrane</location>
        <topology evidence="1">Multi-pass membrane protein</topology>
    </subcellularLocation>
</comment>
<dbReference type="PANTHER" id="PTHR30443:SF0">
    <property type="entry name" value="PHOSPHOETHANOLAMINE TRANSFERASE EPTA"/>
    <property type="match status" value="1"/>
</dbReference>
<evidence type="ECO:0000256" key="2">
    <source>
        <dbReference type="ARBA" id="ARBA00022475"/>
    </source>
</evidence>
<dbReference type="EMBL" id="JAAMAY010000021">
    <property type="protein sequence ID" value="NTC29023.1"/>
    <property type="molecule type" value="Genomic_DNA"/>
</dbReference>
<name>A0AA44J9G1_AGRTU</name>
<evidence type="ECO:0000256" key="5">
    <source>
        <dbReference type="ARBA" id="ARBA00022692"/>
    </source>
</evidence>
<dbReference type="GO" id="GO:0009244">
    <property type="term" value="P:lipopolysaccharide core region biosynthetic process"/>
    <property type="evidence" value="ECO:0007669"/>
    <property type="project" value="TreeGrafter"/>
</dbReference>
<keyword evidence="2" id="KW-1003">Cell membrane</keyword>
<evidence type="ECO:0000313" key="11">
    <source>
        <dbReference type="EMBL" id="NTC29023.1"/>
    </source>
</evidence>
<gene>
    <name evidence="11" type="ORF">G6M46_12710</name>
</gene>
<keyword evidence="4 11" id="KW-0808">Transferase</keyword>
<evidence type="ECO:0000256" key="7">
    <source>
        <dbReference type="ARBA" id="ARBA00023136"/>
    </source>
</evidence>
<dbReference type="PANTHER" id="PTHR30443">
    <property type="entry name" value="INNER MEMBRANE PROTEIN"/>
    <property type="match status" value="1"/>
</dbReference>
<evidence type="ECO:0000256" key="3">
    <source>
        <dbReference type="ARBA" id="ARBA00022519"/>
    </source>
</evidence>
<feature type="transmembrane region" description="Helical" evidence="8">
    <location>
        <begin position="124"/>
        <end position="146"/>
    </location>
</feature>
<evidence type="ECO:0000256" key="8">
    <source>
        <dbReference type="SAM" id="Phobius"/>
    </source>
</evidence>
<keyword evidence="3" id="KW-0997">Cell inner membrane</keyword>
<evidence type="ECO:0000313" key="12">
    <source>
        <dbReference type="Proteomes" id="UP000702952"/>
    </source>
</evidence>
<evidence type="ECO:0000259" key="10">
    <source>
        <dbReference type="Pfam" id="PF08019"/>
    </source>
</evidence>
<proteinExistence type="predicted"/>
<keyword evidence="6 8" id="KW-1133">Transmembrane helix</keyword>
<dbReference type="InterPro" id="IPR040423">
    <property type="entry name" value="PEA_transferase"/>
</dbReference>
<accession>A0AA44J9G1</accession>
<evidence type="ECO:0000256" key="1">
    <source>
        <dbReference type="ARBA" id="ARBA00004429"/>
    </source>
</evidence>
<dbReference type="CDD" id="cd16017">
    <property type="entry name" value="LptA"/>
    <property type="match status" value="1"/>
</dbReference>
<protein>
    <submittedName>
        <fullName evidence="11">Phosphoethanolamine--lipid A transferase</fullName>
    </submittedName>
</protein>
<feature type="domain" description="Sulfatase N-terminal" evidence="9">
    <location>
        <begin position="243"/>
        <end position="532"/>
    </location>
</feature>
<evidence type="ECO:0000256" key="4">
    <source>
        <dbReference type="ARBA" id="ARBA00022679"/>
    </source>
</evidence>
<dbReference type="Pfam" id="PF00884">
    <property type="entry name" value="Sulfatase"/>
    <property type="match status" value="1"/>
</dbReference>
<dbReference type="Pfam" id="PF08019">
    <property type="entry name" value="EptA_B_N"/>
    <property type="match status" value="1"/>
</dbReference>
<feature type="domain" description="Phosphoethanolamine transferase N-terminal" evidence="10">
    <location>
        <begin position="64"/>
        <end position="212"/>
    </location>
</feature>
<feature type="transmembrane region" description="Helical" evidence="8">
    <location>
        <begin position="20"/>
        <end position="42"/>
    </location>
</feature>
<evidence type="ECO:0000256" key="6">
    <source>
        <dbReference type="ARBA" id="ARBA00022989"/>
    </source>
</evidence>
<dbReference type="GO" id="GO:0016776">
    <property type="term" value="F:phosphotransferase activity, phosphate group as acceptor"/>
    <property type="evidence" value="ECO:0007669"/>
    <property type="project" value="TreeGrafter"/>
</dbReference>
<comment type="caution">
    <text evidence="11">The sequence shown here is derived from an EMBL/GenBank/DDBJ whole genome shotgun (WGS) entry which is preliminary data.</text>
</comment>
<keyword evidence="5 8" id="KW-0812">Transmembrane</keyword>
<dbReference type="Proteomes" id="UP000702952">
    <property type="component" value="Unassembled WGS sequence"/>
</dbReference>
<reference evidence="11" key="1">
    <citation type="journal article" date="2020" name="Science">
        <title>Unexpected conservation and global transmission of agrobacterial virulence plasmids.</title>
        <authorList>
            <person name="Weisberg A.J."/>
            <person name="Davis E.W. 2nd"/>
            <person name="Tabima J."/>
            <person name="Belcher M.S."/>
            <person name="Miller M."/>
            <person name="Kuo C.H."/>
            <person name="Loper J.E."/>
            <person name="Grunwald N.J."/>
            <person name="Putnam M.L."/>
            <person name="Chang J.H."/>
        </authorList>
    </citation>
    <scope>NUCLEOTIDE SEQUENCE</scope>
    <source>
        <strain evidence="11">17-1853-1a</strain>
    </source>
</reference>
<dbReference type="InterPro" id="IPR058130">
    <property type="entry name" value="PEA_transf_C"/>
</dbReference>
<dbReference type="NCBIfam" id="NF028537">
    <property type="entry name" value="P_eth_NH2_trans"/>
    <property type="match status" value="1"/>
</dbReference>
<organism evidence="11 12">
    <name type="scientific">Agrobacterium tumefaciens</name>
    <dbReference type="NCBI Taxonomy" id="358"/>
    <lineage>
        <taxon>Bacteria</taxon>
        <taxon>Pseudomonadati</taxon>
        <taxon>Pseudomonadota</taxon>
        <taxon>Alphaproteobacteria</taxon>
        <taxon>Hyphomicrobiales</taxon>
        <taxon>Rhizobiaceae</taxon>
        <taxon>Rhizobium/Agrobacterium group</taxon>
        <taxon>Agrobacterium</taxon>
        <taxon>Agrobacterium tumefaciens complex</taxon>
    </lineage>
</organism>
<dbReference type="InterPro" id="IPR017850">
    <property type="entry name" value="Alkaline_phosphatase_core_sf"/>
</dbReference>
<keyword evidence="7 8" id="KW-0472">Membrane</keyword>
<dbReference type="SUPFAM" id="SSF53649">
    <property type="entry name" value="Alkaline phosphatase-like"/>
    <property type="match status" value="1"/>
</dbReference>